<gene>
    <name evidence="15" type="ORF">Rai3103_01155</name>
</gene>
<dbReference type="PROSITE" id="PS51846">
    <property type="entry name" value="CNNM"/>
    <property type="match status" value="1"/>
</dbReference>
<dbReference type="RefSeq" id="WP_153571032.1">
    <property type="nucleotide sequence ID" value="NZ_CP045725.1"/>
</dbReference>
<feature type="compositionally biased region" description="Low complexity" evidence="11">
    <location>
        <begin position="433"/>
        <end position="443"/>
    </location>
</feature>
<proteinExistence type="inferred from homology"/>
<evidence type="ECO:0000256" key="8">
    <source>
        <dbReference type="ARBA" id="ARBA00023136"/>
    </source>
</evidence>
<dbReference type="InterPro" id="IPR002550">
    <property type="entry name" value="CNNM"/>
</dbReference>
<dbReference type="PANTHER" id="PTHR43099:SF5">
    <property type="entry name" value="HLYC_CORC FAMILY TRANSPORTER"/>
    <property type="match status" value="1"/>
</dbReference>
<dbReference type="InterPro" id="IPR044751">
    <property type="entry name" value="Ion_transp-like_CBS"/>
</dbReference>
<dbReference type="EMBL" id="CP045725">
    <property type="protein sequence ID" value="QGF22522.1"/>
    <property type="molecule type" value="Genomic_DNA"/>
</dbReference>
<evidence type="ECO:0000256" key="2">
    <source>
        <dbReference type="ARBA" id="ARBA00006337"/>
    </source>
</evidence>
<dbReference type="Pfam" id="PF03471">
    <property type="entry name" value="CorC_HlyC"/>
    <property type="match status" value="1"/>
</dbReference>
<dbReference type="SUPFAM" id="SSF54631">
    <property type="entry name" value="CBS-domain pair"/>
    <property type="match status" value="1"/>
</dbReference>
<feature type="domain" description="CBS" evidence="13">
    <location>
        <begin position="217"/>
        <end position="276"/>
    </location>
</feature>
<dbReference type="InterPro" id="IPR051676">
    <property type="entry name" value="UPF0053_domain"/>
</dbReference>
<evidence type="ECO:0000256" key="4">
    <source>
        <dbReference type="ARBA" id="ARBA00022692"/>
    </source>
</evidence>
<dbReference type="InterPro" id="IPR046342">
    <property type="entry name" value="CBS_dom_sf"/>
</dbReference>
<evidence type="ECO:0000256" key="1">
    <source>
        <dbReference type="ARBA" id="ARBA00004651"/>
    </source>
</evidence>
<evidence type="ECO:0000313" key="15">
    <source>
        <dbReference type="EMBL" id="QGF22522.1"/>
    </source>
</evidence>
<evidence type="ECO:0000259" key="14">
    <source>
        <dbReference type="PROSITE" id="PS51846"/>
    </source>
</evidence>
<dbReference type="AlphaFoldDB" id="A0A5Q2F6C7"/>
<evidence type="ECO:0000313" key="16">
    <source>
        <dbReference type="Proteomes" id="UP000386847"/>
    </source>
</evidence>
<evidence type="ECO:0000256" key="5">
    <source>
        <dbReference type="ARBA" id="ARBA00022737"/>
    </source>
</evidence>
<dbReference type="Pfam" id="PF00571">
    <property type="entry name" value="CBS"/>
    <property type="match status" value="2"/>
</dbReference>
<feature type="transmembrane region" description="Helical" evidence="12">
    <location>
        <begin position="59"/>
        <end position="83"/>
    </location>
</feature>
<keyword evidence="5" id="KW-0677">Repeat</keyword>
<dbReference type="Gene3D" id="3.30.465.10">
    <property type="match status" value="1"/>
</dbReference>
<dbReference type="CDD" id="cd04590">
    <property type="entry name" value="CBS_pair_CorC_HlyC_assoc"/>
    <property type="match status" value="1"/>
</dbReference>
<keyword evidence="7 9" id="KW-0129">CBS domain</keyword>
<dbReference type="InterPro" id="IPR005170">
    <property type="entry name" value="Transptr-assoc_dom"/>
</dbReference>
<name>A0A5Q2F6C7_9ACTN</name>
<evidence type="ECO:0000256" key="12">
    <source>
        <dbReference type="SAM" id="Phobius"/>
    </source>
</evidence>
<feature type="domain" description="CNNM transmembrane" evidence="14">
    <location>
        <begin position="1"/>
        <end position="203"/>
    </location>
</feature>
<dbReference type="SUPFAM" id="SSF56176">
    <property type="entry name" value="FAD-binding/transporter-associated domain-like"/>
    <property type="match status" value="1"/>
</dbReference>
<dbReference type="SMART" id="SM01091">
    <property type="entry name" value="CorC_HlyC"/>
    <property type="match status" value="1"/>
</dbReference>
<keyword evidence="4 10" id="KW-0812">Transmembrane</keyword>
<keyword evidence="3" id="KW-1003">Cell membrane</keyword>
<dbReference type="PANTHER" id="PTHR43099">
    <property type="entry name" value="UPF0053 PROTEIN YRKA"/>
    <property type="match status" value="1"/>
</dbReference>
<feature type="domain" description="CBS" evidence="13">
    <location>
        <begin position="281"/>
        <end position="338"/>
    </location>
</feature>
<dbReference type="Gene3D" id="3.10.580.10">
    <property type="entry name" value="CBS-domain"/>
    <property type="match status" value="1"/>
</dbReference>
<evidence type="ECO:0000259" key="13">
    <source>
        <dbReference type="PROSITE" id="PS51371"/>
    </source>
</evidence>
<sequence length="489" mass="52446">MSPLVGEILLVLFFTLCGGFFSAAEMALISLRESQIKQIRLRGRRGRKVAHLASDPGRFLSAVQVGVTLFGFLSSAFGGATIATRLTPPLEAIGLPNGLASTLSLVLITIAISYVSIVLGELTAKRLAMQRAESFSMALGPTVDGIARAARPVIWVLEVSTNALVRLLGGRPEAGREEVTEEELRSLVSDSASLGAEERRILEDVFGAGDRTLREVMVPRTEVDFLPGDTPVYKAVRELSGAPHSRYPVTGASPDDVLGFVHVRDLFDPGWAQRATPVEELVRPMVNFPQTVNVIHALAEMRRMSSHMAIVRDEYGGTAGMVTMEDLVEELVGEITDEYDIVQEEAPTAPNTREIDGLTSLADFEDETGMVLPEGPYDTLAGWFMYRIGAIPSVGDSTEAQLQLAEDPESQRKVEVSVLEMDGRRAARFLIRRAAAPGTGRTRGAAELRPEEMDGPQAPSRQASGSPAPDGPGPGGVGASGDEEDGARP</sequence>
<feature type="transmembrane region" description="Helical" evidence="12">
    <location>
        <begin position="103"/>
        <end position="124"/>
    </location>
</feature>
<dbReference type="InterPro" id="IPR000644">
    <property type="entry name" value="CBS_dom"/>
</dbReference>
<dbReference type="Pfam" id="PF01595">
    <property type="entry name" value="CNNM"/>
    <property type="match status" value="1"/>
</dbReference>
<keyword evidence="16" id="KW-1185">Reference proteome</keyword>
<feature type="transmembrane region" description="Helical" evidence="12">
    <location>
        <begin position="6"/>
        <end position="31"/>
    </location>
</feature>
<dbReference type="InterPro" id="IPR016169">
    <property type="entry name" value="FAD-bd_PCMH_sub2"/>
</dbReference>
<dbReference type="PROSITE" id="PS51371">
    <property type="entry name" value="CBS"/>
    <property type="match status" value="2"/>
</dbReference>
<feature type="region of interest" description="Disordered" evidence="11">
    <location>
        <begin position="433"/>
        <end position="489"/>
    </location>
</feature>
<evidence type="ECO:0000256" key="7">
    <source>
        <dbReference type="ARBA" id="ARBA00023122"/>
    </source>
</evidence>
<dbReference type="Proteomes" id="UP000386847">
    <property type="component" value="Chromosome"/>
</dbReference>
<reference evidence="15 16" key="1">
    <citation type="submission" date="2019-10" db="EMBL/GenBank/DDBJ databases">
        <title>Genomic analysis of Raineyella sp. CBA3103.</title>
        <authorList>
            <person name="Roh S.W."/>
        </authorList>
    </citation>
    <scope>NUCLEOTIDE SEQUENCE [LARGE SCALE GENOMIC DNA]</scope>
    <source>
        <strain evidence="15 16">CBA3103</strain>
    </source>
</reference>
<evidence type="ECO:0000256" key="3">
    <source>
        <dbReference type="ARBA" id="ARBA00022475"/>
    </source>
</evidence>
<comment type="similarity">
    <text evidence="2">Belongs to the UPF0053 family.</text>
</comment>
<dbReference type="FunFam" id="3.10.580.10:FF:000002">
    <property type="entry name" value="Magnesium/cobalt efflux protein CorC"/>
    <property type="match status" value="1"/>
</dbReference>
<dbReference type="GO" id="GO:0050660">
    <property type="term" value="F:flavin adenine dinucleotide binding"/>
    <property type="evidence" value="ECO:0007669"/>
    <property type="project" value="InterPro"/>
</dbReference>
<comment type="subcellular location">
    <subcellularLocation>
        <location evidence="1">Cell membrane</location>
        <topology evidence="1">Multi-pass membrane protein</topology>
    </subcellularLocation>
</comment>
<organism evidence="15 16">
    <name type="scientific">Raineyella fluvialis</name>
    <dbReference type="NCBI Taxonomy" id="2662261"/>
    <lineage>
        <taxon>Bacteria</taxon>
        <taxon>Bacillati</taxon>
        <taxon>Actinomycetota</taxon>
        <taxon>Actinomycetes</taxon>
        <taxon>Propionibacteriales</taxon>
        <taxon>Propionibacteriaceae</taxon>
        <taxon>Raineyella</taxon>
    </lineage>
</organism>
<dbReference type="GO" id="GO:0005886">
    <property type="term" value="C:plasma membrane"/>
    <property type="evidence" value="ECO:0007669"/>
    <property type="project" value="UniProtKB-SubCell"/>
</dbReference>
<dbReference type="InterPro" id="IPR036318">
    <property type="entry name" value="FAD-bd_PCMH-like_sf"/>
</dbReference>
<evidence type="ECO:0000256" key="6">
    <source>
        <dbReference type="ARBA" id="ARBA00022989"/>
    </source>
</evidence>
<protein>
    <submittedName>
        <fullName evidence="15">DUF21 domain-containing protein</fullName>
    </submittedName>
</protein>
<keyword evidence="6 10" id="KW-1133">Transmembrane helix</keyword>
<evidence type="ECO:0000256" key="10">
    <source>
        <dbReference type="PROSITE-ProRule" id="PRU01193"/>
    </source>
</evidence>
<evidence type="ECO:0000256" key="11">
    <source>
        <dbReference type="SAM" id="MobiDB-lite"/>
    </source>
</evidence>
<keyword evidence="8 10" id="KW-0472">Membrane</keyword>
<dbReference type="KEGG" id="rain:Rai3103_01155"/>
<evidence type="ECO:0000256" key="9">
    <source>
        <dbReference type="PROSITE-ProRule" id="PRU00703"/>
    </source>
</evidence>
<accession>A0A5Q2F6C7</accession>